<feature type="region of interest" description="Disordered" evidence="1">
    <location>
        <begin position="404"/>
        <end position="445"/>
    </location>
</feature>
<evidence type="ECO:0000256" key="1">
    <source>
        <dbReference type="SAM" id="MobiDB-lite"/>
    </source>
</evidence>
<sequence length="514" mass="56545">MAQTRCPGNFILEIADTGLAVTTLLSRFGSGYRLKNLANSISLSATLLIEVGRDVNKNEAFFKDNFQAKFECALAKCKKEYEQVVAAVEKVNSWEKDETDETKEGPPKKPWKKLAWGLGMTNSEFSDFEDELDESYKIAMMAQVIVQLVILQVNANKRELSNYESLLLRRVKKAMGEFLELLHGTGAANVMVFSLNEPTMPANITQVVQAAEAENKECKKNHEAASSTSITIRNPTEISVPLKKGPGVGPPPPPAPVFGAIVPYKAPDVYEMHQASINALEKKSKKTIFRFLGLPLTINRKETEVICTLNKVPMPHDDIKAYLEKNKEATAKQSAIETLMGVPVATSTAVYTYLATKADMRIYQAHTWTVECVVASPTEKAKHRRFWSKKQNLATSHIIVLKGEPRFNGGPCPRPGLPPGWRGPPVVNRRPASSRSSSIESRRGSKAAAKFELSQQETENVINDYLASFSTLYDGVPVEQRGAALKAIVLPTEDDSDYDSDASSSSSGSSLVDD</sequence>
<evidence type="ECO:0000313" key="2">
    <source>
        <dbReference type="EMBL" id="KAG4413840.1"/>
    </source>
</evidence>
<proteinExistence type="predicted"/>
<dbReference type="Proteomes" id="UP000664132">
    <property type="component" value="Unassembled WGS sequence"/>
</dbReference>
<feature type="region of interest" description="Disordered" evidence="1">
    <location>
        <begin position="491"/>
        <end position="514"/>
    </location>
</feature>
<evidence type="ECO:0000313" key="3">
    <source>
        <dbReference type="Proteomes" id="UP000664132"/>
    </source>
</evidence>
<dbReference type="EMBL" id="JAFJYH010000293">
    <property type="protein sequence ID" value="KAG4413840.1"/>
    <property type="molecule type" value="Genomic_DNA"/>
</dbReference>
<protein>
    <submittedName>
        <fullName evidence="2">Uncharacterized protein</fullName>
    </submittedName>
</protein>
<feature type="compositionally biased region" description="Low complexity" evidence="1">
    <location>
        <begin position="501"/>
        <end position="514"/>
    </location>
</feature>
<dbReference type="AlphaFoldDB" id="A0A8H7T7E5"/>
<feature type="compositionally biased region" description="Pro residues" evidence="1">
    <location>
        <begin position="412"/>
        <end position="422"/>
    </location>
</feature>
<reference evidence="2" key="1">
    <citation type="submission" date="2021-02" db="EMBL/GenBank/DDBJ databases">
        <title>Genome sequence Cadophora malorum strain M34.</title>
        <authorList>
            <person name="Stefanovic E."/>
            <person name="Vu D."/>
            <person name="Scully C."/>
            <person name="Dijksterhuis J."/>
            <person name="Roader J."/>
            <person name="Houbraken J."/>
        </authorList>
    </citation>
    <scope>NUCLEOTIDE SEQUENCE</scope>
    <source>
        <strain evidence="2">M34</strain>
    </source>
</reference>
<accession>A0A8H7T7E5</accession>
<dbReference type="OrthoDB" id="3536025at2759"/>
<keyword evidence="3" id="KW-1185">Reference proteome</keyword>
<comment type="caution">
    <text evidence="2">The sequence shown here is derived from an EMBL/GenBank/DDBJ whole genome shotgun (WGS) entry which is preliminary data.</text>
</comment>
<gene>
    <name evidence="2" type="ORF">IFR04_013023</name>
</gene>
<name>A0A8H7T7E5_9HELO</name>
<organism evidence="2 3">
    <name type="scientific">Cadophora malorum</name>
    <dbReference type="NCBI Taxonomy" id="108018"/>
    <lineage>
        <taxon>Eukaryota</taxon>
        <taxon>Fungi</taxon>
        <taxon>Dikarya</taxon>
        <taxon>Ascomycota</taxon>
        <taxon>Pezizomycotina</taxon>
        <taxon>Leotiomycetes</taxon>
        <taxon>Helotiales</taxon>
        <taxon>Ploettnerulaceae</taxon>
        <taxon>Cadophora</taxon>
    </lineage>
</organism>
<feature type="compositionally biased region" description="Low complexity" evidence="1">
    <location>
        <begin position="423"/>
        <end position="439"/>
    </location>
</feature>